<comment type="similarity">
    <text evidence="2 6">Belongs to the nematode receptor-like protein srg family.</text>
</comment>
<evidence type="ECO:0000256" key="2">
    <source>
        <dbReference type="ARBA" id="ARBA00005692"/>
    </source>
</evidence>
<comment type="subcellular location">
    <subcellularLocation>
        <location evidence="1">Membrane</location>
        <topology evidence="1">Multi-pass membrane protein</topology>
    </subcellularLocation>
</comment>
<dbReference type="GO" id="GO:0004888">
    <property type="term" value="F:transmembrane signaling receptor activity"/>
    <property type="evidence" value="ECO:0007669"/>
    <property type="project" value="InterPro"/>
</dbReference>
<evidence type="ECO:0000256" key="6">
    <source>
        <dbReference type="RuleBase" id="RU280813"/>
    </source>
</evidence>
<dbReference type="SUPFAM" id="SSF81321">
    <property type="entry name" value="Family A G protein-coupled receptor-like"/>
    <property type="match status" value="1"/>
</dbReference>
<feature type="transmembrane region" description="Helical" evidence="6">
    <location>
        <begin position="186"/>
        <end position="208"/>
    </location>
</feature>
<name>E3LPH8_CAERE</name>
<keyword evidence="8" id="KW-1185">Reference proteome</keyword>
<organism evidence="8">
    <name type="scientific">Caenorhabditis remanei</name>
    <name type="common">Caenorhabditis vulgaris</name>
    <dbReference type="NCBI Taxonomy" id="31234"/>
    <lineage>
        <taxon>Eukaryota</taxon>
        <taxon>Metazoa</taxon>
        <taxon>Ecdysozoa</taxon>
        <taxon>Nematoda</taxon>
        <taxon>Chromadorea</taxon>
        <taxon>Rhabditida</taxon>
        <taxon>Rhabditina</taxon>
        <taxon>Rhabditomorpha</taxon>
        <taxon>Rhabditoidea</taxon>
        <taxon>Rhabditidae</taxon>
        <taxon>Peloderinae</taxon>
        <taxon>Caenorhabditis</taxon>
    </lineage>
</organism>
<dbReference type="eggNOG" id="ENOG502TFH8">
    <property type="taxonomic scope" value="Eukaryota"/>
</dbReference>
<sequence length="327" mass="38276">MYLEMDVDLQMLSGILITQFIYGTISTIIYTLTVVFLIKHWKHFDNYFFKLYIYQFIFNMWMYWNFYITGRLPASTCKECFLSSWFDSLSKTSTTAFPYNLFFFCQYHLGFMSYTNVLLTSFNRYTLIFMQKSYTKIWHYGTYIMIGILCVLPLGFTYPMIAHPAYVEYNPLSDTYVARTHADLSFLYSALIVWMIVTIILSVFVNTLCWYRISKYSQQTRQQSEYRLFLVSFVTFLFQIAAFSIGTINKISADVDPSKLLLISRIGQVLSPFANDLLTLTTPYVLIIFSKRIRQSIKHLFVKGSFAPSSVTPIQNIRASRSVLSKI</sequence>
<dbReference type="PANTHER" id="PTHR31552:SF26">
    <property type="entry name" value="SERPENTINE RECEPTOR CLASS GAMMA-31"/>
    <property type="match status" value="1"/>
</dbReference>
<evidence type="ECO:0000313" key="8">
    <source>
        <dbReference type="Proteomes" id="UP000008281"/>
    </source>
</evidence>
<evidence type="ECO:0000256" key="3">
    <source>
        <dbReference type="ARBA" id="ARBA00022692"/>
    </source>
</evidence>
<feature type="transmembrane region" description="Helical" evidence="6">
    <location>
        <begin position="140"/>
        <end position="166"/>
    </location>
</feature>
<proteinExistence type="inferred from homology"/>
<feature type="transmembrane region" description="Helical" evidence="6">
    <location>
        <begin position="97"/>
        <end position="119"/>
    </location>
</feature>
<accession>E3LPH8</accession>
<dbReference type="HOGENOM" id="CLU_069704_1_1_1"/>
<dbReference type="InterPro" id="IPR000609">
    <property type="entry name" value="7TM_GPCR_serpentine_rcpt_Srg"/>
</dbReference>
<evidence type="ECO:0000256" key="5">
    <source>
        <dbReference type="ARBA" id="ARBA00023136"/>
    </source>
</evidence>
<feature type="transmembrane region" description="Helical" evidence="6">
    <location>
        <begin position="269"/>
        <end position="289"/>
    </location>
</feature>
<keyword evidence="4 6" id="KW-1133">Transmembrane helix</keyword>
<feature type="transmembrane region" description="Helical" evidence="6">
    <location>
        <begin position="228"/>
        <end position="249"/>
    </location>
</feature>
<dbReference type="Proteomes" id="UP000008281">
    <property type="component" value="Unassembled WGS sequence"/>
</dbReference>
<evidence type="ECO:0000256" key="1">
    <source>
        <dbReference type="ARBA" id="ARBA00004141"/>
    </source>
</evidence>
<dbReference type="PANTHER" id="PTHR31552">
    <property type="entry name" value="SERPENTINE RECEPTOR CLASS GAMMA"/>
    <property type="match status" value="1"/>
</dbReference>
<feature type="transmembrane region" description="Helical" evidence="6">
    <location>
        <begin position="20"/>
        <end position="38"/>
    </location>
</feature>
<dbReference type="STRING" id="31234.E3LPH8"/>
<dbReference type="FunCoup" id="E3LPH8">
    <property type="interactions" value="8"/>
</dbReference>
<dbReference type="AlphaFoldDB" id="E3LPH8"/>
<evidence type="ECO:0000313" key="7">
    <source>
        <dbReference type="EMBL" id="EFP05494.1"/>
    </source>
</evidence>
<gene>
    <name evidence="7" type="primary">Cre-srg-31</name>
    <name evidence="7" type="ORF">CRE_27290</name>
</gene>
<dbReference type="OrthoDB" id="5805259at2759"/>
<keyword evidence="3 6" id="KW-0812">Transmembrane</keyword>
<feature type="transmembrane region" description="Helical" evidence="6">
    <location>
        <begin position="47"/>
        <end position="64"/>
    </location>
</feature>
<keyword evidence="5 6" id="KW-0472">Membrane</keyword>
<dbReference type="Pfam" id="PF02118">
    <property type="entry name" value="Srg"/>
    <property type="match status" value="1"/>
</dbReference>
<reference evidence="7" key="1">
    <citation type="submission" date="2007-07" db="EMBL/GenBank/DDBJ databases">
        <title>PCAP assembly of the Caenorhabditis remanei genome.</title>
        <authorList>
            <consortium name="The Caenorhabditis remanei Sequencing Consortium"/>
            <person name="Wilson R.K."/>
        </authorList>
    </citation>
    <scope>NUCLEOTIDE SEQUENCE [LARGE SCALE GENOMIC DNA]</scope>
    <source>
        <strain evidence="7">PB4641</strain>
    </source>
</reference>
<dbReference type="OMA" id="FNMWMYW"/>
<dbReference type="GO" id="GO:0016020">
    <property type="term" value="C:membrane"/>
    <property type="evidence" value="ECO:0007669"/>
    <property type="project" value="UniProtKB-SubCell"/>
</dbReference>
<protein>
    <recommendedName>
        <fullName evidence="6">Serpentine receptor class gamma</fullName>
    </recommendedName>
</protein>
<dbReference type="EMBL" id="DS268412">
    <property type="protein sequence ID" value="EFP05494.1"/>
    <property type="molecule type" value="Genomic_DNA"/>
</dbReference>
<dbReference type="Gene3D" id="1.20.1070.10">
    <property type="entry name" value="Rhodopsin 7-helix transmembrane proteins"/>
    <property type="match status" value="1"/>
</dbReference>
<evidence type="ECO:0000256" key="4">
    <source>
        <dbReference type="ARBA" id="ARBA00022989"/>
    </source>
</evidence>
<dbReference type="GO" id="GO:0007606">
    <property type="term" value="P:sensory perception of chemical stimulus"/>
    <property type="evidence" value="ECO:0007669"/>
    <property type="project" value="UniProtKB-UniRule"/>
</dbReference>